<comment type="similarity">
    <text evidence="2 9">Belongs to the V-ATPase 116 kDa subunit family.</text>
</comment>
<dbReference type="GO" id="GO:0007035">
    <property type="term" value="P:vacuolar acidification"/>
    <property type="evidence" value="ECO:0007669"/>
    <property type="project" value="TreeGrafter"/>
</dbReference>
<evidence type="ECO:0000256" key="2">
    <source>
        <dbReference type="ARBA" id="ARBA00009904"/>
    </source>
</evidence>
<evidence type="ECO:0000256" key="9">
    <source>
        <dbReference type="RuleBase" id="RU361189"/>
    </source>
</evidence>
<reference evidence="12 13" key="1">
    <citation type="journal article" date="2017" name="Environ. Microbiol.">
        <title>Decay of the glycolytic pathway and adaptation to intranuclear parasitism within Enterocytozoonidae microsporidia.</title>
        <authorList>
            <person name="Wiredu Boakye D."/>
            <person name="Jaroenlak P."/>
            <person name="Prachumwat A."/>
            <person name="Williams T.A."/>
            <person name="Bateman K.S."/>
            <person name="Itsathitphaisarn O."/>
            <person name="Sritunyalucksana K."/>
            <person name="Paszkiewicz K.H."/>
            <person name="Moore K.A."/>
            <person name="Stentiford G.D."/>
            <person name="Williams B.A."/>
        </authorList>
    </citation>
    <scope>NUCLEOTIDE SEQUENCE [LARGE SCALE GENOMIC DNA]</scope>
    <source>
        <strain evidence="12 13">TH1</strain>
    </source>
</reference>
<comment type="subcellular location">
    <subcellularLocation>
        <location evidence="1">Membrane</location>
        <topology evidence="1">Multi-pass membrane protein</topology>
    </subcellularLocation>
</comment>
<feature type="transmembrane region" description="Helical" evidence="9">
    <location>
        <begin position="370"/>
        <end position="396"/>
    </location>
</feature>
<feature type="transmembrane region" description="Helical" evidence="9">
    <location>
        <begin position="658"/>
        <end position="679"/>
    </location>
</feature>
<dbReference type="PIRSF" id="PIRSF001293">
    <property type="entry name" value="ATP6V0A1"/>
    <property type="match status" value="1"/>
</dbReference>
<keyword evidence="13" id="KW-1185">Reference proteome</keyword>
<feature type="transmembrane region" description="Helical" evidence="9">
    <location>
        <begin position="416"/>
        <end position="438"/>
    </location>
</feature>
<dbReference type="EMBL" id="MNPJ01000008">
    <property type="protein sequence ID" value="OQS55503.1"/>
    <property type="molecule type" value="Genomic_DNA"/>
</dbReference>
<protein>
    <recommendedName>
        <fullName evidence="9">V-type proton ATPase subunit a</fullName>
    </recommendedName>
</protein>
<evidence type="ECO:0000313" key="12">
    <source>
        <dbReference type="EMBL" id="OQS55503.1"/>
    </source>
</evidence>
<sequence length="723" mass="84292">MLRSEEMDSLAIFVDGRDIRSTFDVLGNSKMIQIKKLNKFENVSLKNIERVEQMMAYLKIKNFEDKTIEMNFKTAREEIIDIYRKMVELSHNEKSIFIHRQEKEEEYVMAKEAYVFVEEINRGKNINFVTAIVDDDKKFLIKKVLKTALKRNCYVKLVDVEMKYAVKNKSVMIIYVYGEEATLRVVDVINTMGGKVMQECDRNDKENKNEQIKESNKNVNNVISVENILELKEELREINMQHKGIKAEIKNLRLIVKKQYKSWLLAIYKERKIYEGINCLKSNKPVSFDSAEEIKDVFYTGEAWVKTKEYERLKNQSKFAGTKRFYCEKIKVKENEKIPTAFETNFFTEAFQNITNVFGVPKYREINPAIFMIFTFPVMFGAMFGDVFHGIILFIISSYMISKYDKLNHKCGVLQILLNGRFIIFLCSLSSLYFGLLYGDFAGMPIKLFKSQFETGYTYPFGIDPTWHHAENSMTFTNSLKMKMSLILGFVHMTIGSTIDIINVLYEKDYITYYFVSLPQFFAFTLFLGYLVFLCVYKWLVTIDHPSLVETLIGMYTDPFNMENQMYKGQLYVQLFIVFVILVSVPIMFFGKPLYIMYVKNKKENALDLWINSGIHTIEFGLGLISNTSSYLRLWAVSLAHVQLTSVLHQFTLGSGGLWYKICIFPVYALATLLLLIGLEGLSSCLHALRLNWIEFFGKFYRGGGECFEPISFELTHEEIYDE</sequence>
<dbReference type="OrthoDB" id="10264220at2759"/>
<dbReference type="GO" id="GO:0000220">
    <property type="term" value="C:vacuolar proton-transporting V-type ATPase, V0 domain"/>
    <property type="evidence" value="ECO:0007669"/>
    <property type="project" value="InterPro"/>
</dbReference>
<comment type="function">
    <text evidence="9">Essential component of the vacuolar proton pump (V-ATPase), a multimeric enzyme that catalyzes the translocation of protons across the membranes. Required for assembly and activity of the V-ATPase.</text>
</comment>
<evidence type="ECO:0000256" key="7">
    <source>
        <dbReference type="ARBA" id="ARBA00023065"/>
    </source>
</evidence>
<feature type="coiled-coil region" evidence="10">
    <location>
        <begin position="202"/>
        <end position="248"/>
    </location>
</feature>
<feature type="transmembrane region" description="Helical" evidence="9">
    <location>
        <begin position="484"/>
        <end position="506"/>
    </location>
</feature>
<evidence type="ECO:0000256" key="10">
    <source>
        <dbReference type="SAM" id="Coils"/>
    </source>
</evidence>
<organism evidence="12 13">
    <name type="scientific">Ecytonucleospora hepatopenaei</name>
    <dbReference type="NCBI Taxonomy" id="646526"/>
    <lineage>
        <taxon>Eukaryota</taxon>
        <taxon>Fungi</taxon>
        <taxon>Fungi incertae sedis</taxon>
        <taxon>Microsporidia</taxon>
        <taxon>Enterocytozoonidae</taxon>
        <taxon>Ecytonucleospora</taxon>
    </lineage>
</organism>
<dbReference type="PANTHER" id="PTHR11629:SF63">
    <property type="entry name" value="V-TYPE PROTON ATPASE SUBUNIT A"/>
    <property type="match status" value="1"/>
</dbReference>
<dbReference type="VEuPathDB" id="MicrosporidiaDB:EHP00_2733"/>
<dbReference type="GO" id="GO:0046961">
    <property type="term" value="F:proton-transporting ATPase activity, rotational mechanism"/>
    <property type="evidence" value="ECO:0007669"/>
    <property type="project" value="InterPro"/>
</dbReference>
<evidence type="ECO:0000256" key="6">
    <source>
        <dbReference type="ARBA" id="ARBA00022989"/>
    </source>
</evidence>
<feature type="transmembrane region" description="Helical" evidence="9">
    <location>
        <begin position="513"/>
        <end position="540"/>
    </location>
</feature>
<accession>A0A1W0E8E9</accession>
<feature type="transmembrane region" description="Helical" evidence="9">
    <location>
        <begin position="571"/>
        <end position="590"/>
    </location>
</feature>
<evidence type="ECO:0000313" key="11">
    <source>
        <dbReference type="EMBL" id="OQS55466.1"/>
    </source>
</evidence>
<dbReference type="Proteomes" id="UP000192758">
    <property type="component" value="Unassembled WGS sequence"/>
</dbReference>
<evidence type="ECO:0000256" key="8">
    <source>
        <dbReference type="ARBA" id="ARBA00023136"/>
    </source>
</evidence>
<dbReference type="GO" id="GO:0051117">
    <property type="term" value="F:ATPase binding"/>
    <property type="evidence" value="ECO:0007669"/>
    <property type="project" value="TreeGrafter"/>
</dbReference>
<evidence type="ECO:0000256" key="3">
    <source>
        <dbReference type="ARBA" id="ARBA00022448"/>
    </source>
</evidence>
<dbReference type="InterPro" id="IPR026028">
    <property type="entry name" value="V-type_ATPase_116kDa_su_euka"/>
</dbReference>
<dbReference type="STRING" id="646526.A0A1W0E8E9"/>
<proteinExistence type="inferred from homology"/>
<evidence type="ECO:0000256" key="5">
    <source>
        <dbReference type="ARBA" id="ARBA00022781"/>
    </source>
</evidence>
<comment type="caution">
    <text evidence="12">The sequence shown here is derived from an EMBL/GenBank/DDBJ whole genome shotgun (WGS) entry which is preliminary data.</text>
</comment>
<evidence type="ECO:0000256" key="1">
    <source>
        <dbReference type="ARBA" id="ARBA00004141"/>
    </source>
</evidence>
<dbReference type="VEuPathDB" id="MicrosporidiaDB:EHP00_1197"/>
<evidence type="ECO:0000256" key="4">
    <source>
        <dbReference type="ARBA" id="ARBA00022692"/>
    </source>
</evidence>
<keyword evidence="8 9" id="KW-0472">Membrane</keyword>
<keyword evidence="4 9" id="KW-0812">Transmembrane</keyword>
<dbReference type="AlphaFoldDB" id="A0A1W0E8E9"/>
<keyword evidence="5 9" id="KW-0375">Hydrogen ion transport</keyword>
<dbReference type="EMBL" id="MNPJ01000009">
    <property type="protein sequence ID" value="OQS55466.1"/>
    <property type="molecule type" value="Genomic_DNA"/>
</dbReference>
<keyword evidence="10" id="KW-0175">Coiled coil</keyword>
<dbReference type="Pfam" id="PF01496">
    <property type="entry name" value="V_ATPase_I"/>
    <property type="match status" value="1"/>
</dbReference>
<keyword evidence="3 9" id="KW-0813">Transport</keyword>
<name>A0A1W0E8E9_9MICR</name>
<gene>
    <name evidence="11" type="primary">VHA-a2</name>
    <name evidence="11" type="ORF">EHP00_1197</name>
    <name evidence="12" type="ORF">EHP00_2733</name>
</gene>
<dbReference type="InterPro" id="IPR002490">
    <property type="entry name" value="V-ATPase_116kDa_su"/>
</dbReference>
<evidence type="ECO:0000313" key="13">
    <source>
        <dbReference type="Proteomes" id="UP000192758"/>
    </source>
</evidence>
<keyword evidence="6 9" id="KW-1133">Transmembrane helix</keyword>
<keyword evidence="7 9" id="KW-0406">Ion transport</keyword>
<dbReference type="PANTHER" id="PTHR11629">
    <property type="entry name" value="VACUOLAR PROTON ATPASES"/>
    <property type="match status" value="1"/>
</dbReference>